<dbReference type="Pfam" id="PF00502">
    <property type="entry name" value="Phycobilisome"/>
    <property type="match status" value="2"/>
</dbReference>
<evidence type="ECO:0000256" key="13">
    <source>
        <dbReference type="PROSITE-ProRule" id="PRU00775"/>
    </source>
</evidence>
<organism evidence="15 16">
    <name type="scientific">Microcystis aeruginosa PCC 9807</name>
    <dbReference type="NCBI Taxonomy" id="1160283"/>
    <lineage>
        <taxon>Bacteria</taxon>
        <taxon>Bacillati</taxon>
        <taxon>Cyanobacteriota</taxon>
        <taxon>Cyanophyceae</taxon>
        <taxon>Oscillatoriophycideae</taxon>
        <taxon>Chroococcales</taxon>
        <taxon>Microcystaceae</taxon>
        <taxon>Microcystis</taxon>
    </lineage>
</organism>
<evidence type="ECO:0000256" key="11">
    <source>
        <dbReference type="ARBA" id="ARBA00023239"/>
    </source>
</evidence>
<dbReference type="CDD" id="cd12128">
    <property type="entry name" value="PBP_PBS-LCM"/>
    <property type="match status" value="1"/>
</dbReference>
<keyword evidence="11" id="KW-0456">Lyase</keyword>
<dbReference type="PANTHER" id="PTHR34011:SF6">
    <property type="entry name" value="PHYCOBILIPROTEIN APCE"/>
    <property type="match status" value="1"/>
</dbReference>
<dbReference type="GO" id="GO:0015979">
    <property type="term" value="P:photosynthesis"/>
    <property type="evidence" value="ECO:0007669"/>
    <property type="project" value="UniProtKB-KW"/>
</dbReference>
<dbReference type="Proteomes" id="UP000003613">
    <property type="component" value="Unassembled WGS sequence"/>
</dbReference>
<name>I4H2I3_MICAE</name>
<evidence type="ECO:0000256" key="4">
    <source>
        <dbReference type="ARBA" id="ARBA00022531"/>
    </source>
</evidence>
<keyword evidence="9" id="KW-0793">Thylakoid</keyword>
<keyword evidence="4" id="KW-0602">Photosynthesis</keyword>
<dbReference type="PROSITE" id="PS51445">
    <property type="entry name" value="PBS_LINKER"/>
    <property type="match status" value="3"/>
</dbReference>
<dbReference type="EMBL" id="CAIM01000095">
    <property type="protein sequence ID" value="CCI16257.1"/>
    <property type="molecule type" value="Genomic_DNA"/>
</dbReference>
<dbReference type="InterPro" id="IPR012128">
    <property type="entry name" value="Phycobilisome_asu/bsu"/>
</dbReference>
<gene>
    <name evidence="15" type="ORF">MICAF_1840002</name>
</gene>
<keyword evidence="6" id="KW-0677">Repeat</keyword>
<dbReference type="Gene3D" id="1.10.3130.20">
    <property type="entry name" value="Phycobilisome linker domain"/>
    <property type="match status" value="3"/>
</dbReference>
<dbReference type="RefSeq" id="WP_002786831.1">
    <property type="nucleotide sequence ID" value="NZ_HE973342.1"/>
</dbReference>
<feature type="domain" description="PBS-linker" evidence="14">
    <location>
        <begin position="255"/>
        <end position="435"/>
    </location>
</feature>
<evidence type="ECO:0000313" key="16">
    <source>
        <dbReference type="Proteomes" id="UP000003613"/>
    </source>
</evidence>
<feature type="domain" description="PBS-linker" evidence="14">
    <location>
        <begin position="709"/>
        <end position="886"/>
    </location>
</feature>
<keyword evidence="7 13" id="KW-0605">Phycobilisome</keyword>
<dbReference type="AlphaFoldDB" id="I4H2I3"/>
<accession>I4H2I3</accession>
<dbReference type="InterPro" id="IPR009050">
    <property type="entry name" value="Globin-like_sf"/>
</dbReference>
<proteinExistence type="inferred from homology"/>
<evidence type="ECO:0000256" key="1">
    <source>
        <dbReference type="ARBA" id="ARBA00004445"/>
    </source>
</evidence>
<keyword evidence="10" id="KW-0472">Membrane</keyword>
<comment type="subcellular location">
    <subcellularLocation>
        <location evidence="1">Cellular thylakoid membrane</location>
        <topology evidence="1">Peripheral membrane protein</topology>
        <orientation evidence="1">Cytoplasmic side</orientation>
    </subcellularLocation>
</comment>
<dbReference type="InterPro" id="IPR001297">
    <property type="entry name" value="PBS_linker_dom"/>
</dbReference>
<evidence type="ECO:0000256" key="10">
    <source>
        <dbReference type="ARBA" id="ARBA00023136"/>
    </source>
</evidence>
<keyword evidence="12" id="KW-0089">Bile pigment</keyword>
<evidence type="ECO:0000256" key="6">
    <source>
        <dbReference type="ARBA" id="ARBA00022737"/>
    </source>
</evidence>
<keyword evidence="8" id="KW-0157">Chromophore</keyword>
<dbReference type="SUPFAM" id="SSF46458">
    <property type="entry name" value="Globin-like"/>
    <property type="match status" value="1"/>
</dbReference>
<evidence type="ECO:0000313" key="15">
    <source>
        <dbReference type="EMBL" id="CCI16257.1"/>
    </source>
</evidence>
<evidence type="ECO:0000256" key="8">
    <source>
        <dbReference type="ARBA" id="ARBA00022991"/>
    </source>
</evidence>
<dbReference type="GO" id="GO:0031676">
    <property type="term" value="C:plasma membrane-derived thylakoid membrane"/>
    <property type="evidence" value="ECO:0007669"/>
    <property type="project" value="UniProtKB-SubCell"/>
</dbReference>
<feature type="domain" description="PBS-linker" evidence="14">
    <location>
        <begin position="511"/>
        <end position="688"/>
    </location>
</feature>
<dbReference type="Pfam" id="PF00427">
    <property type="entry name" value="PBS_linker_poly"/>
    <property type="match status" value="3"/>
</dbReference>
<dbReference type="HOGENOM" id="CLU_007759_0_0_3"/>
<evidence type="ECO:0000256" key="9">
    <source>
        <dbReference type="ARBA" id="ARBA00023078"/>
    </source>
</evidence>
<evidence type="ECO:0000259" key="14">
    <source>
        <dbReference type="PROSITE" id="PS51445"/>
    </source>
</evidence>
<reference evidence="15 16" key="1">
    <citation type="submission" date="2012-04" db="EMBL/GenBank/DDBJ databases">
        <authorList>
            <person name="Genoscope - CEA"/>
        </authorList>
    </citation>
    <scope>NUCLEOTIDE SEQUENCE [LARGE SCALE GENOMIC DNA]</scope>
    <source>
        <strain evidence="15 16">9807</strain>
    </source>
</reference>
<evidence type="ECO:0000256" key="2">
    <source>
        <dbReference type="ARBA" id="ARBA00008182"/>
    </source>
</evidence>
<keyword evidence="5" id="KW-0042">Antenna complex</keyword>
<comment type="caution">
    <text evidence="15">The sequence shown here is derived from an EMBL/GenBank/DDBJ whole genome shotgun (WGS) entry which is preliminary data.</text>
</comment>
<dbReference type="Gene3D" id="1.10.490.20">
    <property type="entry name" value="Phycocyanins"/>
    <property type="match status" value="1"/>
</dbReference>
<evidence type="ECO:0000256" key="7">
    <source>
        <dbReference type="ARBA" id="ARBA00022738"/>
    </source>
</evidence>
<comment type="similarity">
    <text evidence="2">Belongs to the phycobiliprotein family.</text>
</comment>
<dbReference type="GO" id="GO:0016829">
    <property type="term" value="F:lyase activity"/>
    <property type="evidence" value="ECO:0007669"/>
    <property type="project" value="UniProtKB-KW"/>
</dbReference>
<dbReference type="InterPro" id="IPR038719">
    <property type="entry name" value="Phycobilisome_asu/bsu_sf"/>
</dbReference>
<dbReference type="PANTHER" id="PTHR34011">
    <property type="entry name" value="PHYCOBILISOME 32.1 KDA LINKER POLYPEPTIDE, PHYCOCYANIN-ASSOCIATED, ROD 2-RELATED"/>
    <property type="match status" value="1"/>
</dbReference>
<comment type="similarity">
    <text evidence="13">Belongs to the phycobilisome linker protein family.</text>
</comment>
<evidence type="ECO:0000256" key="12">
    <source>
        <dbReference type="ARBA" id="ARBA00023307"/>
    </source>
</evidence>
<protein>
    <recommendedName>
        <fullName evidence="3">Phycobiliprotein ApcE</fullName>
    </recommendedName>
</protein>
<evidence type="ECO:0000256" key="3">
    <source>
        <dbReference type="ARBA" id="ARBA00018674"/>
    </source>
</evidence>
<dbReference type="GO" id="GO:0030089">
    <property type="term" value="C:phycobilisome"/>
    <property type="evidence" value="ECO:0007669"/>
    <property type="project" value="UniProtKB-UniRule"/>
</dbReference>
<evidence type="ECO:0000256" key="5">
    <source>
        <dbReference type="ARBA" id="ARBA00022549"/>
    </source>
</evidence>
<sequence>MSLKASGGSSLARPQLYQTVPVSAITQAEQQDRFLDKPELNELIAYFQSGSKRLDIAQTLTRNSDLIVSRAANRIFTGGSPMAYLEKPPVEELALVGAGKVINVQEGMKLGTVTYAESGSGGGSGFLGGLKGIFASSGPIPPGFRPINVSRYGPSNMQKSLRDLSWFLRYITYAIVAGDTSILIVNTRGLREVLENACSIDATIVALQEMRAASIEYFQRDKDAATLISDYFNILLGELKAPTPANKLRQRPSSDQQGLSLPQSYYNGAEKRQKFVMKTGLSESEKSSIIKAAYRQIFERDITRAYSQSISDLESKVKNGDISMKEFVRRLGKSPLYRKQFFEPFINSRALELAFRHFLGRGPSSREEVQKYFSIVSSGGLAALIDALVDSQEYSDYFGEETVPYLRGLGAEAQECRNWGMQIDLFNYSAPFRKVPQFITTFAKYDRPLPDQHVYGSGNDPLEIQFGAIFPKETREPSSSPAPFSKDTKRILIHRGPATNNQNSNPGARGEFPGTLGPKVFRLNNELPGSSNGVSVKFGESSTQRVILAAYRQVFGRMPYEGQRLSVAEIKLENGDITLREFIKTLAKSETFRKIYWTPLYVVKAIEYIHRRLLGRPTYGRQEMNQYFDICSKKGFYALIDAIIDSPEYTEAFGEDTVPYERYLTPQGMQLRMVRLGNLREDIGQRVDKEETPRFIELGTPSISIRTEPDIQSRVGQGVTVQREQTKVFKLLTNLDKVAVQNTVRAAYRQIFERDLEPYIINAEFTALESKLSNAEITVKEFIEGLGGSDLYLKEFYAPYPNTKVIELGTKHFLGRAPLNQKEIQKYNQILATQGLKAFIGAMVNSMEYLQLFGEDTVPYRRFPTLPAANFPNTERLYNKLTKQDSELVVPSFKPVVKVGG</sequence>
<dbReference type="InterPro" id="IPR038255">
    <property type="entry name" value="PBS_linker_sf"/>
</dbReference>